<proteinExistence type="predicted"/>
<keyword evidence="6" id="KW-1185">Reference proteome</keyword>
<keyword evidence="4" id="KW-0460">Magnesium</keyword>
<dbReference type="GO" id="GO:0044281">
    <property type="term" value="P:small molecule metabolic process"/>
    <property type="evidence" value="ECO:0007669"/>
    <property type="project" value="UniProtKB-ARBA"/>
</dbReference>
<reference evidence="5 6" key="1">
    <citation type="submission" date="2017-06" db="EMBL/GenBank/DDBJ databases">
        <title>Complete genome sequence of Paenibacillus donghaensis KCTC 13049T isolated from East Sea sediment, South Korea.</title>
        <authorList>
            <person name="Jung B.K."/>
            <person name="Hong S.-J."/>
            <person name="Shin J.-H."/>
        </authorList>
    </citation>
    <scope>NUCLEOTIDE SEQUENCE [LARGE SCALE GENOMIC DNA]</scope>
    <source>
        <strain evidence="5 6">KCTC 13049</strain>
    </source>
</reference>
<dbReference type="AlphaFoldDB" id="A0A2Z2KSI1"/>
<dbReference type="Proteomes" id="UP000249890">
    <property type="component" value="Chromosome"/>
</dbReference>
<evidence type="ECO:0000256" key="3">
    <source>
        <dbReference type="ARBA" id="ARBA00022801"/>
    </source>
</evidence>
<dbReference type="SFLD" id="SFLDG01135">
    <property type="entry name" value="C1.5.6:_HAD__Beta-PGM__Phospha"/>
    <property type="match status" value="1"/>
</dbReference>
<dbReference type="PANTHER" id="PTHR46470">
    <property type="entry name" value="N-ACYLNEURAMINATE-9-PHOSPHATASE"/>
    <property type="match status" value="1"/>
</dbReference>
<dbReference type="Pfam" id="PF00702">
    <property type="entry name" value="Hydrolase"/>
    <property type="match status" value="1"/>
</dbReference>
<dbReference type="RefSeq" id="WP_087916122.1">
    <property type="nucleotide sequence ID" value="NZ_CP021780.1"/>
</dbReference>
<dbReference type="OrthoDB" id="9809962at2"/>
<keyword evidence="2" id="KW-0479">Metal-binding</keyword>
<accession>A0A2Z2KSI1</accession>
<dbReference type="InterPro" id="IPR036412">
    <property type="entry name" value="HAD-like_sf"/>
</dbReference>
<keyword evidence="3 5" id="KW-0378">Hydrolase</keyword>
<dbReference type="PRINTS" id="PR00413">
    <property type="entry name" value="HADHALOGNASE"/>
</dbReference>
<evidence type="ECO:0000256" key="2">
    <source>
        <dbReference type="ARBA" id="ARBA00022723"/>
    </source>
</evidence>
<evidence type="ECO:0000313" key="5">
    <source>
        <dbReference type="EMBL" id="ASA22118.1"/>
    </source>
</evidence>
<dbReference type="GO" id="GO:0016791">
    <property type="term" value="F:phosphatase activity"/>
    <property type="evidence" value="ECO:0007669"/>
    <property type="project" value="TreeGrafter"/>
</dbReference>
<dbReference type="KEGG" id="pdh:B9T62_15825"/>
<dbReference type="EMBL" id="CP021780">
    <property type="protein sequence ID" value="ASA22118.1"/>
    <property type="molecule type" value="Genomic_DNA"/>
</dbReference>
<dbReference type="InterPro" id="IPR006439">
    <property type="entry name" value="HAD-SF_hydro_IA"/>
</dbReference>
<gene>
    <name evidence="5" type="ORF">B9T62_15825</name>
</gene>
<dbReference type="GO" id="GO:0046872">
    <property type="term" value="F:metal ion binding"/>
    <property type="evidence" value="ECO:0007669"/>
    <property type="project" value="UniProtKB-KW"/>
</dbReference>
<evidence type="ECO:0000313" key="6">
    <source>
        <dbReference type="Proteomes" id="UP000249890"/>
    </source>
</evidence>
<dbReference type="NCBIfam" id="TIGR01549">
    <property type="entry name" value="HAD-SF-IA-v1"/>
    <property type="match status" value="1"/>
</dbReference>
<dbReference type="Gene3D" id="1.10.150.520">
    <property type="match status" value="1"/>
</dbReference>
<sequence>MHEIKALLFDLDNTLLDRDHTFRSFCTKFVQDFLGHLQPDAAEAVIQDIIVRDADGYRDKDGFFAELSEVLPWKETVSAAQIREYYDSTYANHGALMQHAAEILDYCRERGYELGLVTNGRTEIQYAKIDAFSLRGYFKAIVVSGEAGISKPEPEIYRLALARLGSSAEETLFIGDHPVNDIWGAGRAGMSGVWLRRNHSWGEELDSQPWKTIDHLQELKKIL</sequence>
<protein>
    <submittedName>
        <fullName evidence="5">Hydrolase</fullName>
    </submittedName>
</protein>
<name>A0A2Z2KSI1_9BACL</name>
<organism evidence="5 6">
    <name type="scientific">Paenibacillus donghaensis</name>
    <dbReference type="NCBI Taxonomy" id="414771"/>
    <lineage>
        <taxon>Bacteria</taxon>
        <taxon>Bacillati</taxon>
        <taxon>Bacillota</taxon>
        <taxon>Bacilli</taxon>
        <taxon>Bacillales</taxon>
        <taxon>Paenibacillaceae</taxon>
        <taxon>Paenibacillus</taxon>
    </lineage>
</organism>
<evidence type="ECO:0000256" key="1">
    <source>
        <dbReference type="ARBA" id="ARBA00001946"/>
    </source>
</evidence>
<dbReference type="InterPro" id="IPR023214">
    <property type="entry name" value="HAD_sf"/>
</dbReference>
<dbReference type="NCBIfam" id="TIGR01509">
    <property type="entry name" value="HAD-SF-IA-v3"/>
    <property type="match status" value="1"/>
</dbReference>
<dbReference type="PANTHER" id="PTHR46470:SF2">
    <property type="entry name" value="GLYCERALDEHYDE 3-PHOSPHATE PHOSPHATASE"/>
    <property type="match status" value="1"/>
</dbReference>
<dbReference type="SUPFAM" id="SSF56784">
    <property type="entry name" value="HAD-like"/>
    <property type="match status" value="1"/>
</dbReference>
<dbReference type="Gene3D" id="3.40.50.1000">
    <property type="entry name" value="HAD superfamily/HAD-like"/>
    <property type="match status" value="1"/>
</dbReference>
<evidence type="ECO:0000256" key="4">
    <source>
        <dbReference type="ARBA" id="ARBA00022842"/>
    </source>
</evidence>
<dbReference type="SFLD" id="SFLDS00003">
    <property type="entry name" value="Haloacid_Dehalogenase"/>
    <property type="match status" value="1"/>
</dbReference>
<dbReference type="SFLD" id="SFLDG01129">
    <property type="entry name" value="C1.5:_HAD__Beta-PGM__Phosphata"/>
    <property type="match status" value="1"/>
</dbReference>
<comment type="cofactor">
    <cofactor evidence="1">
        <name>Mg(2+)</name>
        <dbReference type="ChEBI" id="CHEBI:18420"/>
    </cofactor>
</comment>
<dbReference type="InterPro" id="IPR051400">
    <property type="entry name" value="HAD-like_hydrolase"/>
</dbReference>